<name>A9BW81_DELAS</name>
<dbReference type="GeneID" id="24115962"/>
<accession>A9BW81</accession>
<reference evidence="1 2" key="1">
    <citation type="journal article" date="2004" name="Appl. Environ. Microbiol.">
        <title>Mineralization of individual congeners of linear alkylbenzenesulfonate by defined pairs of heterotrophic bacteria.</title>
        <authorList>
            <person name="Schleheck D."/>
            <person name="Knepper T.P."/>
            <person name="Fischer K."/>
            <person name="Cook A.M."/>
        </authorList>
    </citation>
    <scope>NUCLEOTIDE SEQUENCE [LARGE SCALE GENOMIC DNA]</scope>
    <source>
        <strain evidence="2">DSM 14801 / SPH-1</strain>
    </source>
</reference>
<dbReference type="RefSeq" id="WP_012205097.1">
    <property type="nucleotide sequence ID" value="NC_010002.1"/>
</dbReference>
<gene>
    <name evidence="1" type="ordered locus">Daci_3259</name>
</gene>
<proteinExistence type="predicted"/>
<evidence type="ECO:0000313" key="1">
    <source>
        <dbReference type="EMBL" id="ABX35897.1"/>
    </source>
</evidence>
<dbReference type="eggNOG" id="ENOG5033D05">
    <property type="taxonomic scope" value="Bacteria"/>
</dbReference>
<dbReference type="Proteomes" id="UP000000784">
    <property type="component" value="Chromosome"/>
</dbReference>
<dbReference type="STRING" id="398578.Daci_3259"/>
<organism evidence="1 2">
    <name type="scientific">Delftia acidovorans (strain DSM 14801 / SPH-1)</name>
    <dbReference type="NCBI Taxonomy" id="398578"/>
    <lineage>
        <taxon>Bacteria</taxon>
        <taxon>Pseudomonadati</taxon>
        <taxon>Pseudomonadota</taxon>
        <taxon>Betaproteobacteria</taxon>
        <taxon>Burkholderiales</taxon>
        <taxon>Comamonadaceae</taxon>
        <taxon>Delftia</taxon>
    </lineage>
</organism>
<protein>
    <submittedName>
        <fullName evidence="1">Uncharacterized protein</fullName>
    </submittedName>
</protein>
<reference evidence="2" key="2">
    <citation type="submission" date="2007-11" db="EMBL/GenBank/DDBJ databases">
        <title>Complete sequence of Delftia acidovorans DSM 14801 / SPH-1.</title>
        <authorList>
            <person name="Copeland A."/>
            <person name="Lucas S."/>
            <person name="Lapidus A."/>
            <person name="Barry K."/>
            <person name="Glavina del Rio T."/>
            <person name="Dalin E."/>
            <person name="Tice H."/>
            <person name="Pitluck S."/>
            <person name="Lowry S."/>
            <person name="Clum A."/>
            <person name="Schmutz J."/>
            <person name="Larimer F."/>
            <person name="Land M."/>
            <person name="Hauser L."/>
            <person name="Kyrpides N."/>
            <person name="Kim E."/>
            <person name="Schleheck D."/>
            <person name="Richardson P."/>
        </authorList>
    </citation>
    <scope>NUCLEOTIDE SEQUENCE [LARGE SCALE GENOMIC DNA]</scope>
    <source>
        <strain evidence="2">DSM 14801 / SPH-1</strain>
    </source>
</reference>
<dbReference type="HOGENOM" id="CLU_2011527_0_0_4"/>
<evidence type="ECO:0000313" key="2">
    <source>
        <dbReference type="Proteomes" id="UP000000784"/>
    </source>
</evidence>
<dbReference type="EMBL" id="CP000884">
    <property type="protein sequence ID" value="ABX35897.1"/>
    <property type="molecule type" value="Genomic_DNA"/>
</dbReference>
<sequence length="124" mass="13246">MQRIEILNADGTVANTIIATPEVAQQLHPGAWRVAAEQYEPTPSVAHISCTRRQGRLALLMLGLLEAAEAAIAAMPDGADKRAAQIEYEADTWERHNPFLSALWAQLGGTPGSLDAAFALAVTL</sequence>
<dbReference type="AlphaFoldDB" id="A9BW81"/>
<dbReference type="KEGG" id="dac:Daci_3259"/>
<keyword evidence="2" id="KW-1185">Reference proteome</keyword>